<evidence type="ECO:0000256" key="2">
    <source>
        <dbReference type="ARBA" id="ARBA00022692"/>
    </source>
</evidence>
<reference evidence="7 8" key="1">
    <citation type="journal article" date="2019" name="Int. J. Syst. Evol. Microbiol.">
        <title>The Global Catalogue of Microorganisms (GCM) 10K type strain sequencing project: providing services to taxonomists for standard genome sequencing and annotation.</title>
        <authorList>
            <consortium name="The Broad Institute Genomics Platform"/>
            <consortium name="The Broad Institute Genome Sequencing Center for Infectious Disease"/>
            <person name="Wu L."/>
            <person name="Ma J."/>
        </authorList>
    </citation>
    <scope>NUCLEOTIDE SEQUENCE [LARGE SCALE GENOMIC DNA]</scope>
    <source>
        <strain evidence="7 8">DT31</strain>
    </source>
</reference>
<feature type="transmembrane region" description="Helical" evidence="6">
    <location>
        <begin position="110"/>
        <end position="130"/>
    </location>
</feature>
<feature type="transmembrane region" description="Helical" evidence="6">
    <location>
        <begin position="32"/>
        <end position="58"/>
    </location>
</feature>
<keyword evidence="3 6" id="KW-1133">Transmembrane helix</keyword>
<organism evidence="7 8">
    <name type="scientific">Halobaculum lipolyticum</name>
    <dbReference type="NCBI Taxonomy" id="3032001"/>
    <lineage>
        <taxon>Archaea</taxon>
        <taxon>Methanobacteriati</taxon>
        <taxon>Methanobacteriota</taxon>
        <taxon>Stenosarchaea group</taxon>
        <taxon>Halobacteria</taxon>
        <taxon>Halobacteriales</taxon>
        <taxon>Haloferacaceae</taxon>
        <taxon>Halobaculum</taxon>
    </lineage>
</organism>
<dbReference type="InterPro" id="IPR008217">
    <property type="entry name" value="Ccc1_fam"/>
</dbReference>
<name>A0ABD5W8T2_9EURY</name>
<dbReference type="GeneID" id="81126943"/>
<comment type="caution">
    <text evidence="7">The sequence shown here is derived from an EMBL/GenBank/DDBJ whole genome shotgun (WGS) entry which is preliminary data.</text>
</comment>
<keyword evidence="2 6" id="KW-0812">Transmembrane</keyword>
<comment type="subcellular location">
    <subcellularLocation>
        <location evidence="1">Endomembrane system</location>
        <topology evidence="1">Multi-pass membrane protein</topology>
    </subcellularLocation>
</comment>
<dbReference type="PANTHER" id="PTHR31851">
    <property type="entry name" value="FE(2+)/MN(2+) TRANSPORTER PCL1"/>
    <property type="match status" value="1"/>
</dbReference>
<keyword evidence="8" id="KW-1185">Reference proteome</keyword>
<dbReference type="GO" id="GO:0012505">
    <property type="term" value="C:endomembrane system"/>
    <property type="evidence" value="ECO:0007669"/>
    <property type="project" value="UniProtKB-SubCell"/>
</dbReference>
<dbReference type="Pfam" id="PF01988">
    <property type="entry name" value="VIT1"/>
    <property type="match status" value="2"/>
</dbReference>
<dbReference type="AlphaFoldDB" id="A0ABD5W8T2"/>
<evidence type="ECO:0000256" key="6">
    <source>
        <dbReference type="SAM" id="Phobius"/>
    </source>
</evidence>
<keyword evidence="4 6" id="KW-0472">Membrane</keyword>
<accession>A0ABD5W8T2</accession>
<evidence type="ECO:0000256" key="4">
    <source>
        <dbReference type="ARBA" id="ARBA00023136"/>
    </source>
</evidence>
<sequence length="191" mass="19840">MIERLLGDERTDAGTYLAEYVYGANDGIVTTFAVVAGVAGAALEPSIVLILGVANLLADGFSMGMSNYLSRRTEIDYRETGDRATDEGTDGTDGADDHGADDGKSPARTALATFLAFVVAGWTPLLPYVFVVEPLFELAVVVTGAAFFLVGASRSLVTKRPWYLAGGEMFAVGMAAAAVAYTVGVLLGGLA</sequence>
<feature type="transmembrane region" description="Helical" evidence="6">
    <location>
        <begin position="136"/>
        <end position="157"/>
    </location>
</feature>
<evidence type="ECO:0000256" key="1">
    <source>
        <dbReference type="ARBA" id="ARBA00004127"/>
    </source>
</evidence>
<evidence type="ECO:0000313" key="8">
    <source>
        <dbReference type="Proteomes" id="UP001596461"/>
    </source>
</evidence>
<dbReference type="Proteomes" id="UP001596461">
    <property type="component" value="Unassembled WGS sequence"/>
</dbReference>
<dbReference type="EMBL" id="JBHTAH010000002">
    <property type="protein sequence ID" value="MFC7068540.1"/>
    <property type="molecule type" value="Genomic_DNA"/>
</dbReference>
<evidence type="ECO:0000313" key="7">
    <source>
        <dbReference type="EMBL" id="MFC7068540.1"/>
    </source>
</evidence>
<gene>
    <name evidence="7" type="ORF">ACFQL9_02720</name>
</gene>
<protein>
    <submittedName>
        <fullName evidence="7">VIT1/CCC1 transporter family protein</fullName>
    </submittedName>
</protein>
<dbReference type="RefSeq" id="WP_284033326.1">
    <property type="nucleotide sequence ID" value="NZ_CP126155.1"/>
</dbReference>
<feature type="region of interest" description="Disordered" evidence="5">
    <location>
        <begin position="79"/>
        <end position="103"/>
    </location>
</feature>
<feature type="transmembrane region" description="Helical" evidence="6">
    <location>
        <begin position="169"/>
        <end position="190"/>
    </location>
</feature>
<evidence type="ECO:0000256" key="5">
    <source>
        <dbReference type="SAM" id="MobiDB-lite"/>
    </source>
</evidence>
<evidence type="ECO:0000256" key="3">
    <source>
        <dbReference type="ARBA" id="ARBA00022989"/>
    </source>
</evidence>
<proteinExistence type="predicted"/>